<sequence length="33" mass="3846">MRTIKEILQYYFHSRAAWVGIVIGTAVPIIELR</sequence>
<dbReference type="EMBL" id="CAKMAB010000001">
    <property type="protein sequence ID" value="CAH1054003.1"/>
    <property type="molecule type" value="Genomic_DNA"/>
</dbReference>
<evidence type="ECO:0000256" key="1">
    <source>
        <dbReference type="SAM" id="Phobius"/>
    </source>
</evidence>
<protein>
    <submittedName>
        <fullName evidence="2">Uncharacterized protein</fullName>
    </submittedName>
</protein>
<comment type="caution">
    <text evidence="2">The sequence shown here is derived from an EMBL/GenBank/DDBJ whole genome shotgun (WGS) entry which is preliminary data.</text>
</comment>
<keyword evidence="3" id="KW-1185">Reference proteome</keyword>
<dbReference type="Proteomes" id="UP000838749">
    <property type="component" value="Unassembled WGS sequence"/>
</dbReference>
<proteinExistence type="predicted"/>
<reference evidence="2" key="1">
    <citation type="submission" date="2021-12" db="EMBL/GenBank/DDBJ databases">
        <authorList>
            <person name="Criscuolo A."/>
        </authorList>
    </citation>
    <scope>NUCLEOTIDE SEQUENCE</scope>
    <source>
        <strain evidence="2">CIP111894</strain>
    </source>
</reference>
<evidence type="ECO:0000313" key="3">
    <source>
        <dbReference type="Proteomes" id="UP000838749"/>
    </source>
</evidence>
<keyword evidence="1" id="KW-0812">Transmembrane</keyword>
<accession>A0ABN8FEM6</accession>
<keyword evidence="1" id="KW-1133">Transmembrane helix</keyword>
<name>A0ABN8FEM6_9BACL</name>
<feature type="transmembrane region" description="Helical" evidence="1">
    <location>
        <begin position="12"/>
        <end position="30"/>
    </location>
</feature>
<organism evidence="2 3">
    <name type="scientific">Paenibacillus pseudetheri</name>
    <dbReference type="NCBI Taxonomy" id="2897682"/>
    <lineage>
        <taxon>Bacteria</taxon>
        <taxon>Bacillati</taxon>
        <taxon>Bacillota</taxon>
        <taxon>Bacilli</taxon>
        <taxon>Bacillales</taxon>
        <taxon>Paenibacillaceae</taxon>
        <taxon>Paenibacillus</taxon>
    </lineage>
</organism>
<keyword evidence="1" id="KW-0472">Membrane</keyword>
<gene>
    <name evidence="2" type="ORF">PAECIP111894_00148</name>
</gene>
<evidence type="ECO:0000313" key="2">
    <source>
        <dbReference type="EMBL" id="CAH1054003.1"/>
    </source>
</evidence>